<name>A0ABY6K490_9ARAC</name>
<evidence type="ECO:0000313" key="2">
    <source>
        <dbReference type="Proteomes" id="UP001235939"/>
    </source>
</evidence>
<protein>
    <submittedName>
        <fullName evidence="1">Uncharacterized protein</fullName>
    </submittedName>
</protein>
<accession>A0ABY6K490</accession>
<gene>
    <name evidence="1" type="ORF">LAZ67_1007592</name>
</gene>
<dbReference type="Proteomes" id="UP001235939">
    <property type="component" value="Chromosome 01"/>
</dbReference>
<keyword evidence="2" id="KW-1185">Reference proteome</keyword>
<proteinExistence type="predicted"/>
<reference evidence="1 2" key="1">
    <citation type="submission" date="2022-01" db="EMBL/GenBank/DDBJ databases">
        <title>A chromosomal length assembly of Cordylochernes scorpioides.</title>
        <authorList>
            <person name="Zeh D."/>
            <person name="Zeh J."/>
        </authorList>
    </citation>
    <scope>NUCLEOTIDE SEQUENCE [LARGE SCALE GENOMIC DNA]</scope>
    <source>
        <strain evidence="1">IN4F17</strain>
        <tissue evidence="1">Whole Body</tissue>
    </source>
</reference>
<sequence>MATSTAVVLVEEMVIRCIKLMKERCGVNKEEQIASAQVAGGPSAGFSSISVNCLYSLKLQLIAIEVGIGDEVHLSNPDVVDLPVAVRVHMESEMIHEIPEFWRNIVDSNSTQIFVDPICRSGRGGVVHIFFTFGVQS</sequence>
<dbReference type="EMBL" id="CP092863">
    <property type="protein sequence ID" value="UYV62040.1"/>
    <property type="molecule type" value="Genomic_DNA"/>
</dbReference>
<evidence type="ECO:0000313" key="1">
    <source>
        <dbReference type="EMBL" id="UYV62040.1"/>
    </source>
</evidence>
<organism evidence="1 2">
    <name type="scientific">Cordylochernes scorpioides</name>
    <dbReference type="NCBI Taxonomy" id="51811"/>
    <lineage>
        <taxon>Eukaryota</taxon>
        <taxon>Metazoa</taxon>
        <taxon>Ecdysozoa</taxon>
        <taxon>Arthropoda</taxon>
        <taxon>Chelicerata</taxon>
        <taxon>Arachnida</taxon>
        <taxon>Pseudoscorpiones</taxon>
        <taxon>Cheliferoidea</taxon>
        <taxon>Chernetidae</taxon>
        <taxon>Cordylochernes</taxon>
    </lineage>
</organism>